<gene>
    <name evidence="13" type="ORF">CXL00_01835</name>
</gene>
<dbReference type="CDD" id="cd00342">
    <property type="entry name" value="gram_neg_porins"/>
    <property type="match status" value="1"/>
</dbReference>
<feature type="domain" description="Porin" evidence="12">
    <location>
        <begin position="8"/>
        <end position="328"/>
    </location>
</feature>
<evidence type="ECO:0000256" key="10">
    <source>
        <dbReference type="ARBA" id="ARBA00023237"/>
    </source>
</evidence>
<dbReference type="GO" id="GO:0009279">
    <property type="term" value="C:cell outer membrane"/>
    <property type="evidence" value="ECO:0007669"/>
    <property type="project" value="UniProtKB-SubCell"/>
</dbReference>
<evidence type="ECO:0000256" key="11">
    <source>
        <dbReference type="SAM" id="SignalP"/>
    </source>
</evidence>
<proteinExistence type="predicted"/>
<feature type="signal peptide" evidence="11">
    <location>
        <begin position="1"/>
        <end position="18"/>
    </location>
</feature>
<evidence type="ECO:0000313" key="14">
    <source>
        <dbReference type="Proteomes" id="UP000235897"/>
    </source>
</evidence>
<evidence type="ECO:0000256" key="9">
    <source>
        <dbReference type="ARBA" id="ARBA00023136"/>
    </source>
</evidence>
<dbReference type="InterPro" id="IPR033900">
    <property type="entry name" value="Gram_neg_porin_domain"/>
</dbReference>
<dbReference type="InterPro" id="IPR023614">
    <property type="entry name" value="Porin_dom_sf"/>
</dbReference>
<evidence type="ECO:0000256" key="5">
    <source>
        <dbReference type="ARBA" id="ARBA00022692"/>
    </source>
</evidence>
<evidence type="ECO:0000256" key="2">
    <source>
        <dbReference type="ARBA" id="ARBA00011233"/>
    </source>
</evidence>
<dbReference type="RefSeq" id="WP_068678695.1">
    <property type="nucleotide sequence ID" value="NZ_JAMOIG010000009.1"/>
</dbReference>
<keyword evidence="5" id="KW-0812">Transmembrane</keyword>
<comment type="subunit">
    <text evidence="2">Homotrimer.</text>
</comment>
<keyword evidence="9" id="KW-0472">Membrane</keyword>
<keyword evidence="4" id="KW-1134">Transmembrane beta strand</keyword>
<protein>
    <submittedName>
        <fullName evidence="13">Porin</fullName>
    </submittedName>
</protein>
<dbReference type="PANTHER" id="PTHR34501">
    <property type="entry name" value="PROTEIN YDDL-RELATED"/>
    <property type="match status" value="1"/>
</dbReference>
<dbReference type="GO" id="GO:0006811">
    <property type="term" value="P:monoatomic ion transport"/>
    <property type="evidence" value="ECO:0007669"/>
    <property type="project" value="UniProtKB-KW"/>
</dbReference>
<keyword evidence="8" id="KW-0626">Porin</keyword>
<dbReference type="Gene3D" id="2.40.160.10">
    <property type="entry name" value="Porin"/>
    <property type="match status" value="1"/>
</dbReference>
<dbReference type="GO" id="GO:0046930">
    <property type="term" value="C:pore complex"/>
    <property type="evidence" value="ECO:0007669"/>
    <property type="project" value="UniProtKB-KW"/>
</dbReference>
<keyword evidence="7" id="KW-0406">Ion transport</keyword>
<name>A0A2N8SZB2_STUST</name>
<keyword evidence="6 11" id="KW-0732">Signal</keyword>
<sequence length="349" mass="36767">MKKIIAGACCIASLSANAQSTVTITGVVDAYAGRIRMAGDLGSISGVNGGGLTTSWFGFLVGEDLGGGVRATVKLNAFFRPDVGSTGRFDNDPYFSRDANIALSGRFGAVTLGRSQAPNMEPSIVSNPFAGSFTFSPLILHSNVNTTAWPRRTTPADTGWSNQIVYTTPTAGGFRASLHYQFGEQLSGTPGEGSKNVGATAFYTKGPLNLAAYYERDQISNPVNPAPITTNIRGVNVLTTKTVWMVGGSYDFGVLKAYGSYGRSRWDVLDYESRTMSAGVSIPVGAGSVLAAVARTKVSGPVASTRTTASVGYDYFLSKRTDVYAVVLRDAVTALRSGTSVGLGIRHRF</sequence>
<feature type="chain" id="PRO_5014750685" evidence="11">
    <location>
        <begin position="19"/>
        <end position="349"/>
    </location>
</feature>
<dbReference type="Pfam" id="PF13609">
    <property type="entry name" value="Porin_4"/>
    <property type="match status" value="1"/>
</dbReference>
<keyword evidence="10" id="KW-0998">Cell outer membrane</keyword>
<evidence type="ECO:0000256" key="3">
    <source>
        <dbReference type="ARBA" id="ARBA00022448"/>
    </source>
</evidence>
<keyword evidence="3" id="KW-0813">Transport</keyword>
<evidence type="ECO:0000256" key="7">
    <source>
        <dbReference type="ARBA" id="ARBA00023065"/>
    </source>
</evidence>
<accession>A0A2N8SZB2</accession>
<evidence type="ECO:0000313" key="13">
    <source>
        <dbReference type="EMBL" id="PNG07817.1"/>
    </source>
</evidence>
<evidence type="ECO:0000259" key="12">
    <source>
        <dbReference type="Pfam" id="PF13609"/>
    </source>
</evidence>
<evidence type="ECO:0000256" key="6">
    <source>
        <dbReference type="ARBA" id="ARBA00022729"/>
    </source>
</evidence>
<dbReference type="PANTHER" id="PTHR34501:SF9">
    <property type="entry name" value="MAJOR OUTER MEMBRANE PROTEIN P.IA"/>
    <property type="match status" value="1"/>
</dbReference>
<dbReference type="OrthoDB" id="8957883at2"/>
<evidence type="ECO:0000256" key="8">
    <source>
        <dbReference type="ARBA" id="ARBA00023114"/>
    </source>
</evidence>
<comment type="caution">
    <text evidence="13">The sequence shown here is derived from an EMBL/GenBank/DDBJ whole genome shotgun (WGS) entry which is preliminary data.</text>
</comment>
<dbReference type="EMBL" id="POUW01000001">
    <property type="protein sequence ID" value="PNG07817.1"/>
    <property type="molecule type" value="Genomic_DNA"/>
</dbReference>
<dbReference type="GO" id="GO:0015288">
    <property type="term" value="F:porin activity"/>
    <property type="evidence" value="ECO:0007669"/>
    <property type="project" value="UniProtKB-KW"/>
</dbReference>
<organism evidence="13 14">
    <name type="scientific">Stutzerimonas stutzeri</name>
    <name type="common">Pseudomonas stutzeri</name>
    <dbReference type="NCBI Taxonomy" id="316"/>
    <lineage>
        <taxon>Bacteria</taxon>
        <taxon>Pseudomonadati</taxon>
        <taxon>Pseudomonadota</taxon>
        <taxon>Gammaproteobacteria</taxon>
        <taxon>Pseudomonadales</taxon>
        <taxon>Pseudomonadaceae</taxon>
        <taxon>Stutzerimonas</taxon>
    </lineage>
</organism>
<evidence type="ECO:0000256" key="1">
    <source>
        <dbReference type="ARBA" id="ARBA00004571"/>
    </source>
</evidence>
<reference evidence="13 14" key="1">
    <citation type="submission" date="2018-01" db="EMBL/GenBank/DDBJ databases">
        <title>Denitrification phenotypes of diverse strains of Pseudomonas stutzeri.</title>
        <authorList>
            <person name="Milligan D.A."/>
            <person name="Bergaust L."/>
            <person name="Bakken L.R."/>
            <person name="Frostegard A."/>
        </authorList>
    </citation>
    <scope>NUCLEOTIDE SEQUENCE [LARGE SCALE GENOMIC DNA]</scope>
    <source>
        <strain evidence="13 14">28a3</strain>
    </source>
</reference>
<dbReference type="SUPFAM" id="SSF56935">
    <property type="entry name" value="Porins"/>
    <property type="match status" value="1"/>
</dbReference>
<dbReference type="InterPro" id="IPR050298">
    <property type="entry name" value="Gram-neg_bact_OMP"/>
</dbReference>
<dbReference type="AlphaFoldDB" id="A0A2N8SZB2"/>
<evidence type="ECO:0000256" key="4">
    <source>
        <dbReference type="ARBA" id="ARBA00022452"/>
    </source>
</evidence>
<dbReference type="Proteomes" id="UP000235897">
    <property type="component" value="Unassembled WGS sequence"/>
</dbReference>
<comment type="subcellular location">
    <subcellularLocation>
        <location evidence="1">Cell outer membrane</location>
        <topology evidence="1">Multi-pass membrane protein</topology>
    </subcellularLocation>
</comment>